<sequence>MIDSSTVTSADSAGRPAAASQDAFSFTVDALLIDMDGTLVDSTPAVVRAWNQGLAELGSDRTFTHDFHGVPARQSLRRVFPERSEEEIDAAFEHIEARELADVDGIEILPGTERLLAELDEIERELGRPVWTIVTSCTRRLFETRWATTGLPHPDGLVTADQVERGKPDPAPYLLGMRRLGVAGEQALVLEDSLGGLASGRDAGALTLAVTTTTPRESLAPVADAIVGTLDDVTVRAVDGRLEVTRRAR</sequence>
<dbReference type="InterPro" id="IPR051806">
    <property type="entry name" value="HAD-like_SPP"/>
</dbReference>
<dbReference type="NCBIfam" id="TIGR01509">
    <property type="entry name" value="HAD-SF-IA-v3"/>
    <property type="match status" value="1"/>
</dbReference>
<organism evidence="1 2">
    <name type="scientific">Brachybacterium nesterenkovii</name>
    <dbReference type="NCBI Taxonomy" id="47847"/>
    <lineage>
        <taxon>Bacteria</taxon>
        <taxon>Bacillati</taxon>
        <taxon>Actinomycetota</taxon>
        <taxon>Actinomycetes</taxon>
        <taxon>Micrococcales</taxon>
        <taxon>Dermabacteraceae</taxon>
        <taxon>Brachybacterium</taxon>
    </lineage>
</organism>
<proteinExistence type="predicted"/>
<accession>A0A1X6WYW8</accession>
<name>A0A1X6WYW8_9MICO</name>
<dbReference type="AlphaFoldDB" id="A0A1X6WYW8"/>
<dbReference type="InterPro" id="IPR023198">
    <property type="entry name" value="PGP-like_dom2"/>
</dbReference>
<dbReference type="SFLD" id="SFLDG01129">
    <property type="entry name" value="C1.5:_HAD__Beta-PGM__Phosphata"/>
    <property type="match status" value="1"/>
</dbReference>
<protein>
    <submittedName>
        <fullName evidence="1">Putative phosphatase YfbT</fullName>
    </submittedName>
</protein>
<dbReference type="PANTHER" id="PTHR43481">
    <property type="entry name" value="FRUCTOSE-1-PHOSPHATE PHOSPHATASE"/>
    <property type="match status" value="1"/>
</dbReference>
<dbReference type="OrthoDB" id="9800058at2"/>
<dbReference type="Gene3D" id="3.40.50.1000">
    <property type="entry name" value="HAD superfamily/HAD-like"/>
    <property type="match status" value="1"/>
</dbReference>
<dbReference type="InterPro" id="IPR006439">
    <property type="entry name" value="HAD-SF_hydro_IA"/>
</dbReference>
<dbReference type="Gene3D" id="1.10.150.240">
    <property type="entry name" value="Putative phosphatase, domain 2"/>
    <property type="match status" value="1"/>
</dbReference>
<dbReference type="SUPFAM" id="SSF56784">
    <property type="entry name" value="HAD-like"/>
    <property type="match status" value="1"/>
</dbReference>
<dbReference type="InterPro" id="IPR041492">
    <property type="entry name" value="HAD_2"/>
</dbReference>
<dbReference type="Pfam" id="PF13419">
    <property type="entry name" value="HAD_2"/>
    <property type="match status" value="1"/>
</dbReference>
<evidence type="ECO:0000313" key="2">
    <source>
        <dbReference type="Proteomes" id="UP000195981"/>
    </source>
</evidence>
<reference evidence="1 2" key="1">
    <citation type="submission" date="2017-02" db="EMBL/GenBank/DDBJ databases">
        <authorList>
            <person name="Peterson S.W."/>
        </authorList>
    </citation>
    <scope>NUCLEOTIDE SEQUENCE [LARGE SCALE GENOMIC DNA]</scope>
    <source>
        <strain evidence="1 2">CIP104813</strain>
    </source>
</reference>
<dbReference type="Proteomes" id="UP000195981">
    <property type="component" value="Unassembled WGS sequence"/>
</dbReference>
<gene>
    <name evidence="1" type="ORF">FM110_06210</name>
</gene>
<dbReference type="InterPro" id="IPR023214">
    <property type="entry name" value="HAD_sf"/>
</dbReference>
<dbReference type="RefSeq" id="WP_087103677.1">
    <property type="nucleotide sequence ID" value="NZ_FWFG01000054.1"/>
</dbReference>
<dbReference type="EMBL" id="FWFG01000054">
    <property type="protein sequence ID" value="SLM91153.1"/>
    <property type="molecule type" value="Genomic_DNA"/>
</dbReference>
<dbReference type="InterPro" id="IPR036412">
    <property type="entry name" value="HAD-like_sf"/>
</dbReference>
<dbReference type="SFLD" id="SFLDS00003">
    <property type="entry name" value="Haloacid_Dehalogenase"/>
    <property type="match status" value="1"/>
</dbReference>
<dbReference type="PANTHER" id="PTHR43481:SF4">
    <property type="entry name" value="GLYCEROL-1-PHOSPHATE PHOSPHOHYDROLASE 1-RELATED"/>
    <property type="match status" value="1"/>
</dbReference>
<dbReference type="GO" id="GO:0050308">
    <property type="term" value="F:sugar-phosphatase activity"/>
    <property type="evidence" value="ECO:0007669"/>
    <property type="project" value="TreeGrafter"/>
</dbReference>
<keyword evidence="2" id="KW-1185">Reference proteome</keyword>
<evidence type="ECO:0000313" key="1">
    <source>
        <dbReference type="EMBL" id="SLM91153.1"/>
    </source>
</evidence>